<feature type="signal peptide" evidence="10">
    <location>
        <begin position="1"/>
        <end position="21"/>
    </location>
</feature>
<protein>
    <recommendedName>
        <fullName evidence="12">Glycosyltransferase RgtA/B/C/D-like domain-containing protein</fullName>
    </recommendedName>
</protein>
<keyword evidence="6 9" id="KW-1133">Transmembrane helix</keyword>
<evidence type="ECO:0000256" key="9">
    <source>
        <dbReference type="SAM" id="Phobius"/>
    </source>
</evidence>
<feature type="transmembrane region" description="Helical" evidence="9">
    <location>
        <begin position="104"/>
        <end position="125"/>
    </location>
</feature>
<sequence>MAAFILLAAFTSLFKSLQYTAIGSPLVEVDETSSASYAAALARWVSPTITTRTAHGTSGFPGVWLAQVALPVQQMIWTANHPPLYHLLAVPAVWIADWTGTPGLALFTMRFISAASTALVVLISGHLALELLPRRPVVALVSASATAAMTTIVFQGGFAYNDGFATATGGLALLVLARAARRGVTAGRVGWITVWCTASAGTRPTGVVLTAVVVVAVLLICLVQGRSRGQAIRFALVVGTVPALLVGWFYLRNIILFGDATASNALLQRFGRKPNPRLTTIDGSLIYLRSQWDQLFTQRRLKPSSSSWVHFIRVVGKVLAAGFAVLVVSSWIRDRRLFSVRSRPIRWWSTAILWATLVAVSVATIVATIAGLAAGVGSHERYLMPVEPLLTIALGLGVAGLASWIPWARARAIAVTIAAAMGAGLFVVFGVLTQRVTVDWFTRFQIARGKPPLLGLGTAEVFGAVATLAAVLGLLICIALVVTAVATNPRSSPPGADGRSRPKAEEAGTATEDDEAKHNAGA</sequence>
<evidence type="ECO:0000256" key="3">
    <source>
        <dbReference type="ARBA" id="ARBA00022676"/>
    </source>
</evidence>
<dbReference type="PANTHER" id="PTHR33908">
    <property type="entry name" value="MANNOSYLTRANSFERASE YKCB-RELATED"/>
    <property type="match status" value="1"/>
</dbReference>
<dbReference type="GO" id="GO:0005886">
    <property type="term" value="C:plasma membrane"/>
    <property type="evidence" value="ECO:0007669"/>
    <property type="project" value="UniProtKB-SubCell"/>
</dbReference>
<feature type="chain" id="PRO_5043750660" description="Glycosyltransferase RgtA/B/C/D-like domain-containing protein" evidence="10">
    <location>
        <begin position="22"/>
        <end position="522"/>
    </location>
</feature>
<evidence type="ECO:0000256" key="4">
    <source>
        <dbReference type="ARBA" id="ARBA00022679"/>
    </source>
</evidence>
<organism evidence="11">
    <name type="scientific">Nakamurella sp. A5-74</name>
    <dbReference type="NCBI Taxonomy" id="3158264"/>
    <lineage>
        <taxon>Bacteria</taxon>
        <taxon>Bacillati</taxon>
        <taxon>Actinomycetota</taxon>
        <taxon>Actinomycetes</taxon>
        <taxon>Nakamurellales</taxon>
        <taxon>Nakamurellaceae</taxon>
        <taxon>Nakamurella</taxon>
    </lineage>
</organism>
<feature type="transmembrane region" description="Helical" evidence="9">
    <location>
        <begin position="389"/>
        <end position="407"/>
    </location>
</feature>
<keyword evidence="10" id="KW-0732">Signal</keyword>
<dbReference type="AlphaFoldDB" id="A0AAU8DN54"/>
<dbReference type="GO" id="GO:0009103">
    <property type="term" value="P:lipopolysaccharide biosynthetic process"/>
    <property type="evidence" value="ECO:0007669"/>
    <property type="project" value="UniProtKB-ARBA"/>
</dbReference>
<evidence type="ECO:0000313" key="11">
    <source>
        <dbReference type="EMBL" id="XCG62652.1"/>
    </source>
</evidence>
<dbReference type="GO" id="GO:0016763">
    <property type="term" value="F:pentosyltransferase activity"/>
    <property type="evidence" value="ECO:0007669"/>
    <property type="project" value="TreeGrafter"/>
</dbReference>
<reference evidence="11" key="1">
    <citation type="submission" date="2024-05" db="EMBL/GenBank/DDBJ databases">
        <authorList>
            <person name="Cai S.Y."/>
            <person name="Jin L.M."/>
            <person name="Li H.R."/>
        </authorList>
    </citation>
    <scope>NUCLEOTIDE SEQUENCE</scope>
    <source>
        <strain evidence="11">A5-74</strain>
    </source>
</reference>
<evidence type="ECO:0000256" key="6">
    <source>
        <dbReference type="ARBA" id="ARBA00022989"/>
    </source>
</evidence>
<feature type="region of interest" description="Disordered" evidence="8">
    <location>
        <begin position="489"/>
        <end position="522"/>
    </location>
</feature>
<feature type="transmembrane region" description="Helical" evidence="9">
    <location>
        <begin position="413"/>
        <end position="432"/>
    </location>
</feature>
<gene>
    <name evidence="11" type="ORF">ABLG96_15630</name>
</gene>
<keyword evidence="3" id="KW-0328">Glycosyltransferase</keyword>
<feature type="transmembrane region" description="Helical" evidence="9">
    <location>
        <begin position="231"/>
        <end position="251"/>
    </location>
</feature>
<accession>A0AAU8DN54</accession>
<keyword evidence="5 9" id="KW-0812">Transmembrane</keyword>
<evidence type="ECO:0000256" key="5">
    <source>
        <dbReference type="ARBA" id="ARBA00022692"/>
    </source>
</evidence>
<evidence type="ECO:0000256" key="8">
    <source>
        <dbReference type="SAM" id="MobiDB-lite"/>
    </source>
</evidence>
<keyword evidence="4" id="KW-0808">Transferase</keyword>
<keyword evidence="2" id="KW-1003">Cell membrane</keyword>
<dbReference type="RefSeq" id="WP_353648267.1">
    <property type="nucleotide sequence ID" value="NZ_CP159218.1"/>
</dbReference>
<comment type="subcellular location">
    <subcellularLocation>
        <location evidence="1">Cell membrane</location>
        <topology evidence="1">Multi-pass membrane protein</topology>
    </subcellularLocation>
</comment>
<feature type="transmembrane region" description="Helical" evidence="9">
    <location>
        <begin position="308"/>
        <end position="332"/>
    </location>
</feature>
<feature type="transmembrane region" description="Helical" evidence="9">
    <location>
        <begin position="453"/>
        <end position="486"/>
    </location>
</feature>
<keyword evidence="7 9" id="KW-0472">Membrane</keyword>
<dbReference type="EMBL" id="CP159218">
    <property type="protein sequence ID" value="XCG62652.1"/>
    <property type="molecule type" value="Genomic_DNA"/>
</dbReference>
<evidence type="ECO:0000256" key="7">
    <source>
        <dbReference type="ARBA" id="ARBA00023136"/>
    </source>
</evidence>
<name>A0AAU8DN54_9ACTN</name>
<evidence type="ECO:0000256" key="2">
    <source>
        <dbReference type="ARBA" id="ARBA00022475"/>
    </source>
</evidence>
<proteinExistence type="predicted"/>
<dbReference type="InterPro" id="IPR050297">
    <property type="entry name" value="LipidA_mod_glycosyltrf_83"/>
</dbReference>
<feature type="transmembrane region" description="Helical" evidence="9">
    <location>
        <begin position="137"/>
        <end position="158"/>
    </location>
</feature>
<feature type="transmembrane region" description="Helical" evidence="9">
    <location>
        <begin position="352"/>
        <end position="377"/>
    </location>
</feature>
<evidence type="ECO:0008006" key="12">
    <source>
        <dbReference type="Google" id="ProtNLM"/>
    </source>
</evidence>
<feature type="transmembrane region" description="Helical" evidence="9">
    <location>
        <begin position="207"/>
        <end position="225"/>
    </location>
</feature>
<evidence type="ECO:0000256" key="10">
    <source>
        <dbReference type="SAM" id="SignalP"/>
    </source>
</evidence>
<evidence type="ECO:0000256" key="1">
    <source>
        <dbReference type="ARBA" id="ARBA00004651"/>
    </source>
</evidence>
<dbReference type="PANTHER" id="PTHR33908:SF11">
    <property type="entry name" value="MEMBRANE PROTEIN"/>
    <property type="match status" value="1"/>
</dbReference>